<name>A0A3R5X3X1_9CLOT</name>
<dbReference type="Proteomes" id="UP000286268">
    <property type="component" value="Chromosome"/>
</dbReference>
<evidence type="ECO:0000313" key="2">
    <source>
        <dbReference type="Proteomes" id="UP000286268"/>
    </source>
</evidence>
<gene>
    <name evidence="1" type="ORF">C1I91_20935</name>
</gene>
<dbReference type="EMBL" id="CP025746">
    <property type="protein sequence ID" value="QAA33899.1"/>
    <property type="molecule type" value="Genomic_DNA"/>
</dbReference>
<reference evidence="1 2" key="1">
    <citation type="submission" date="2018-01" db="EMBL/GenBank/DDBJ databases">
        <title>Genome Sequencing and Assembly of Anaerobacter polyendosporus strain CT4.</title>
        <authorList>
            <person name="Tachaapaikoon C."/>
            <person name="Sutheeworapong S."/>
            <person name="Jenjaroenpun P."/>
            <person name="Wongsurawat T."/>
            <person name="Nookeaw I."/>
            <person name="Cheawchanlertfa P."/>
            <person name="Kosugi A."/>
            <person name="Cheevadhanarak S."/>
            <person name="Ratanakhanokchai K."/>
        </authorList>
    </citation>
    <scope>NUCLEOTIDE SEQUENCE [LARGE SCALE GENOMIC DNA]</scope>
    <source>
        <strain evidence="1 2">CT4</strain>
    </source>
</reference>
<accession>A0A3R5X3X1</accession>
<keyword evidence="2" id="KW-1185">Reference proteome</keyword>
<evidence type="ECO:0000313" key="1">
    <source>
        <dbReference type="EMBL" id="QAA33899.1"/>
    </source>
</evidence>
<organism evidence="1 2">
    <name type="scientific">Clostridium manihotivorum</name>
    <dbReference type="NCBI Taxonomy" id="2320868"/>
    <lineage>
        <taxon>Bacteria</taxon>
        <taxon>Bacillati</taxon>
        <taxon>Bacillota</taxon>
        <taxon>Clostridia</taxon>
        <taxon>Eubacteriales</taxon>
        <taxon>Clostridiaceae</taxon>
        <taxon>Clostridium</taxon>
    </lineage>
</organism>
<protein>
    <submittedName>
        <fullName evidence="1">Uncharacterized protein</fullName>
    </submittedName>
</protein>
<dbReference type="KEGG" id="cmah:C1I91_20935"/>
<sequence>MPMNLLRKKIVDLALLFLLFIFIGMLVYRFVPNMNLSLNGMLLGNNTNKVDYQKSKNSDYVSEIYLTPVPITSNLQIVSTLLSNSDLTIGYLDRSENVDGEFIKKFINEKGINLVFADNTQLDTISKTGVNYCSSSSYFQANYQGKRINFVYIDVDNESSDNFNTMLSTIEDLKKSNLPVVVYVNSSKPLTDNYVNFLSKTGVNLVLINSYDKYKFRLINKTFFVNNCNNTETSYVPQFSFVFNKNNSVSIGIKLIITDYGKKDSVIKDLNERSLNIPFKISEKYNFIDY</sequence>
<proteinExistence type="predicted"/>
<dbReference type="AlphaFoldDB" id="A0A3R5X3X1"/>